<keyword evidence="6" id="KW-1185">Reference proteome</keyword>
<gene>
    <name evidence="5" type="ORF">PTSG_05646</name>
</gene>
<dbReference type="PROSITE" id="PS50001">
    <property type="entry name" value="SH2"/>
    <property type="match status" value="1"/>
</dbReference>
<protein>
    <recommendedName>
        <fullName evidence="4">SH2 domain-containing protein</fullName>
    </recommendedName>
</protein>
<keyword evidence="1 2" id="KW-0727">SH2 domain</keyword>
<evidence type="ECO:0000256" key="3">
    <source>
        <dbReference type="SAM" id="MobiDB-lite"/>
    </source>
</evidence>
<dbReference type="RefSeq" id="XP_004993514.1">
    <property type="nucleotide sequence ID" value="XM_004993457.1"/>
</dbReference>
<dbReference type="Proteomes" id="UP000007799">
    <property type="component" value="Unassembled WGS sequence"/>
</dbReference>
<dbReference type="Pfam" id="PF00017">
    <property type="entry name" value="SH2"/>
    <property type="match status" value="1"/>
</dbReference>
<evidence type="ECO:0000256" key="2">
    <source>
        <dbReference type="PROSITE-ProRule" id="PRU00191"/>
    </source>
</evidence>
<dbReference type="Gene3D" id="3.30.505.10">
    <property type="entry name" value="SH2 domain"/>
    <property type="match status" value="1"/>
</dbReference>
<dbReference type="GO" id="GO:0007167">
    <property type="term" value="P:enzyme-linked receptor protein signaling pathway"/>
    <property type="evidence" value="ECO:0007669"/>
    <property type="project" value="TreeGrafter"/>
</dbReference>
<proteinExistence type="predicted"/>
<feature type="compositionally biased region" description="Low complexity" evidence="3">
    <location>
        <begin position="47"/>
        <end position="63"/>
    </location>
</feature>
<dbReference type="PANTHER" id="PTHR19969">
    <property type="entry name" value="SH2-SH3 ADAPTOR PROTEIN-RELATED"/>
    <property type="match status" value="1"/>
</dbReference>
<dbReference type="InterPro" id="IPR036860">
    <property type="entry name" value="SH2_dom_sf"/>
</dbReference>
<evidence type="ECO:0000313" key="6">
    <source>
        <dbReference type="Proteomes" id="UP000007799"/>
    </source>
</evidence>
<dbReference type="AlphaFoldDB" id="F2UBT5"/>
<feature type="domain" description="SH2" evidence="4">
    <location>
        <begin position="147"/>
        <end position="248"/>
    </location>
</feature>
<dbReference type="GeneID" id="16074091"/>
<dbReference type="InterPro" id="IPR051184">
    <property type="entry name" value="Tyrosine-phos_adapter"/>
</dbReference>
<dbReference type="SUPFAM" id="SSF55550">
    <property type="entry name" value="SH2 domain"/>
    <property type="match status" value="1"/>
</dbReference>
<dbReference type="GO" id="GO:0035591">
    <property type="term" value="F:signaling adaptor activity"/>
    <property type="evidence" value="ECO:0007669"/>
    <property type="project" value="TreeGrafter"/>
</dbReference>
<dbReference type="GO" id="GO:0016477">
    <property type="term" value="P:cell migration"/>
    <property type="evidence" value="ECO:0007669"/>
    <property type="project" value="TreeGrafter"/>
</dbReference>
<feature type="compositionally biased region" description="Acidic residues" evidence="3">
    <location>
        <begin position="9"/>
        <end position="26"/>
    </location>
</feature>
<sequence length="251" mass="27253">MLGLAPEPDGNDDNDEDHDSEPEIEMDGCLYDPRTMFGLEEAPSKPPQQQRQQQQQQQQQPKQTDTSPHKPTLRRPLPDVPVPARSSRHMPLPPTPSKSSSTPSQPSSARSSTDAGPPPLPARPSLRRKKAAATTPVASDDAASLPGFMGAINRDKAEATLRMYPPGAYLIRTSKSVNGYVISANTTPGRHVHVKVTRTRNGGVATLNAFLVFNTLVQTDQSFPDMPTLVSFYKEHTIHSGIALGVPVQTH</sequence>
<name>F2UBT5_SALR5</name>
<evidence type="ECO:0000256" key="1">
    <source>
        <dbReference type="ARBA" id="ARBA00022999"/>
    </source>
</evidence>
<dbReference type="CDD" id="cd00173">
    <property type="entry name" value="SH2"/>
    <property type="match status" value="1"/>
</dbReference>
<accession>F2UBT5</accession>
<dbReference type="InterPro" id="IPR000980">
    <property type="entry name" value="SH2"/>
</dbReference>
<dbReference type="EMBL" id="GL832967">
    <property type="protein sequence ID" value="EGD73951.1"/>
    <property type="molecule type" value="Genomic_DNA"/>
</dbReference>
<dbReference type="GO" id="GO:0005737">
    <property type="term" value="C:cytoplasm"/>
    <property type="evidence" value="ECO:0007669"/>
    <property type="project" value="TreeGrafter"/>
</dbReference>
<dbReference type="OrthoDB" id="6270897at2759"/>
<dbReference type="KEGG" id="sre:PTSG_05646"/>
<evidence type="ECO:0000313" key="5">
    <source>
        <dbReference type="EMBL" id="EGD73951.1"/>
    </source>
</evidence>
<dbReference type="SMART" id="SM00252">
    <property type="entry name" value="SH2"/>
    <property type="match status" value="1"/>
</dbReference>
<reference evidence="5" key="1">
    <citation type="submission" date="2009-08" db="EMBL/GenBank/DDBJ databases">
        <title>Annotation of Salpingoeca rosetta.</title>
        <authorList>
            <consortium name="The Broad Institute Genome Sequencing Platform"/>
            <person name="Russ C."/>
            <person name="Cuomo C."/>
            <person name="Burger G."/>
            <person name="Gray M.W."/>
            <person name="Holland P.W.H."/>
            <person name="King N."/>
            <person name="Lang F.B.F."/>
            <person name="Roger A.J."/>
            <person name="Ruiz-Trillo I."/>
            <person name="Young S.K."/>
            <person name="Zeng Q."/>
            <person name="Gargeya S."/>
            <person name="Alvarado L."/>
            <person name="Berlin A."/>
            <person name="Chapman S.B."/>
            <person name="Chen Z."/>
            <person name="Freedman E."/>
            <person name="Gellesch M."/>
            <person name="Goldberg J."/>
            <person name="Griggs A."/>
            <person name="Gujja S."/>
            <person name="Heilman E."/>
            <person name="Heiman D."/>
            <person name="Howarth C."/>
            <person name="Mehta T."/>
            <person name="Neiman D."/>
            <person name="Pearson M."/>
            <person name="Roberts A."/>
            <person name="Saif S."/>
            <person name="Shea T."/>
            <person name="Shenoy N."/>
            <person name="Sisk P."/>
            <person name="Stolte C."/>
            <person name="Sykes S."/>
            <person name="White J."/>
            <person name="Yandava C."/>
            <person name="Haas B."/>
            <person name="Nusbaum C."/>
            <person name="Birren B."/>
        </authorList>
    </citation>
    <scope>NUCLEOTIDE SEQUENCE [LARGE SCALE GENOMIC DNA]</scope>
    <source>
        <strain evidence="5">ATCC 50818</strain>
    </source>
</reference>
<evidence type="ECO:0000259" key="4">
    <source>
        <dbReference type="PROSITE" id="PS50001"/>
    </source>
</evidence>
<feature type="region of interest" description="Disordered" evidence="3">
    <location>
        <begin position="1"/>
        <end position="143"/>
    </location>
</feature>
<dbReference type="PANTHER" id="PTHR19969:SF5">
    <property type="entry name" value="CRK-LIKE PROTEIN"/>
    <property type="match status" value="1"/>
</dbReference>
<feature type="compositionally biased region" description="Low complexity" evidence="3">
    <location>
        <begin position="97"/>
        <end position="113"/>
    </location>
</feature>
<dbReference type="InParanoid" id="F2UBT5"/>
<organism evidence="6">
    <name type="scientific">Salpingoeca rosetta (strain ATCC 50818 / BSB-021)</name>
    <dbReference type="NCBI Taxonomy" id="946362"/>
    <lineage>
        <taxon>Eukaryota</taxon>
        <taxon>Choanoflagellata</taxon>
        <taxon>Craspedida</taxon>
        <taxon>Salpingoecidae</taxon>
        <taxon>Salpingoeca</taxon>
    </lineage>
</organism>
<dbReference type="GO" id="GO:0030971">
    <property type="term" value="F:receptor tyrosine kinase binding"/>
    <property type="evidence" value="ECO:0007669"/>
    <property type="project" value="TreeGrafter"/>
</dbReference>